<dbReference type="GO" id="GO:0005096">
    <property type="term" value="F:GTPase activator activity"/>
    <property type="evidence" value="ECO:0007669"/>
    <property type="project" value="UniProtKB-KW"/>
</dbReference>
<reference evidence="10 11" key="1">
    <citation type="submission" date="2015-08" db="EMBL/GenBank/DDBJ databases">
        <title>Ancestral chromatin configuration constrains chromatin evolution on differentiating sex chromosomes in Drosophila.</title>
        <authorList>
            <person name="Zhou Q."/>
            <person name="Bachtrog D."/>
        </authorList>
    </citation>
    <scope>NUCLEOTIDE SEQUENCE [LARGE SCALE GENOMIC DNA]</scope>
    <source>
        <tissue evidence="10">Whole larvae</tissue>
    </source>
</reference>
<organism evidence="10 11">
    <name type="scientific">Drosophila busckii</name>
    <name type="common">Fruit fly</name>
    <dbReference type="NCBI Taxonomy" id="30019"/>
    <lineage>
        <taxon>Eukaryota</taxon>
        <taxon>Metazoa</taxon>
        <taxon>Ecdysozoa</taxon>
        <taxon>Arthropoda</taxon>
        <taxon>Hexapoda</taxon>
        <taxon>Insecta</taxon>
        <taxon>Pterygota</taxon>
        <taxon>Neoptera</taxon>
        <taxon>Endopterygota</taxon>
        <taxon>Diptera</taxon>
        <taxon>Brachycera</taxon>
        <taxon>Muscomorpha</taxon>
        <taxon>Ephydroidea</taxon>
        <taxon>Drosophilidae</taxon>
        <taxon>Drosophila</taxon>
    </lineage>
</organism>
<evidence type="ECO:0000259" key="9">
    <source>
        <dbReference type="PROSITE" id="PS50115"/>
    </source>
</evidence>
<dbReference type="Gene3D" id="1.25.40.20">
    <property type="entry name" value="Ankyrin repeat-containing domain"/>
    <property type="match status" value="1"/>
</dbReference>
<keyword evidence="11" id="KW-1185">Reference proteome</keyword>
<evidence type="ECO:0000256" key="2">
    <source>
        <dbReference type="ARBA" id="ARBA00022468"/>
    </source>
</evidence>
<keyword evidence="4 8" id="KW-0863">Zinc-finger</keyword>
<gene>
    <name evidence="10" type="ORF">Dbus_chr2Lg1659</name>
</gene>
<dbReference type="Proteomes" id="UP000494163">
    <property type="component" value="Chromosome 2L"/>
</dbReference>
<dbReference type="SUPFAM" id="SSF48403">
    <property type="entry name" value="Ankyrin repeat"/>
    <property type="match status" value="1"/>
</dbReference>
<dbReference type="PROSITE" id="PS50115">
    <property type="entry name" value="ARFGAP"/>
    <property type="match status" value="1"/>
</dbReference>
<dbReference type="PRINTS" id="PR00405">
    <property type="entry name" value="REVINTRACTNG"/>
</dbReference>
<dbReference type="PANTHER" id="PTHR45819:SF5">
    <property type="entry name" value="CENTAURIN-GAMMA-1A"/>
    <property type="match status" value="1"/>
</dbReference>
<dbReference type="InterPro" id="IPR036770">
    <property type="entry name" value="Ankyrin_rpt-contain_sf"/>
</dbReference>
<dbReference type="PROSITE" id="PS50088">
    <property type="entry name" value="ANK_REPEAT"/>
    <property type="match status" value="1"/>
</dbReference>
<dbReference type="InterPro" id="IPR001164">
    <property type="entry name" value="ArfGAP_dom"/>
</dbReference>
<evidence type="ECO:0000256" key="1">
    <source>
        <dbReference type="ARBA" id="ARBA00005430"/>
    </source>
</evidence>
<sequence>MVAIRQRVPGNAHCVDCGAPHPEWASLNLGVLMCIECSGIHRNLGSHISKVRSLGLDDWSSSHLSVMLAIGNSLANSVWEANTRQRNKPTAQATREDKERWIRSKYEAKEFLTPLGTGTHVNAATPGQQLIEAVIRADIKSIVSILANCPTEVANANVSARDVRTPLLLACAIGNLAIAQLLIWNGANIKHTDHEGRT</sequence>
<evidence type="ECO:0000256" key="8">
    <source>
        <dbReference type="PROSITE-ProRule" id="PRU00288"/>
    </source>
</evidence>
<dbReference type="Gene3D" id="1.10.220.150">
    <property type="entry name" value="Arf GTPase activating protein"/>
    <property type="match status" value="1"/>
</dbReference>
<dbReference type="GO" id="GO:0003924">
    <property type="term" value="F:GTPase activity"/>
    <property type="evidence" value="ECO:0007669"/>
    <property type="project" value="TreeGrafter"/>
</dbReference>
<dbReference type="STRING" id="30019.A0A0M5IYZ8"/>
<dbReference type="EMBL" id="CP012523">
    <property type="protein sequence ID" value="ALC39574.1"/>
    <property type="molecule type" value="Genomic_DNA"/>
</dbReference>
<keyword evidence="2" id="KW-0343">GTPase activation</keyword>
<dbReference type="AlphaFoldDB" id="A0A0M5IYZ8"/>
<dbReference type="InterPro" id="IPR051282">
    <property type="entry name" value="Arf-GAP_GTPase_ANK_PH"/>
</dbReference>
<dbReference type="GO" id="GO:0008270">
    <property type="term" value="F:zinc ion binding"/>
    <property type="evidence" value="ECO:0007669"/>
    <property type="project" value="UniProtKB-KW"/>
</dbReference>
<evidence type="ECO:0000256" key="3">
    <source>
        <dbReference type="ARBA" id="ARBA00022723"/>
    </source>
</evidence>
<dbReference type="InterPro" id="IPR037278">
    <property type="entry name" value="ARFGAP/RecO"/>
</dbReference>
<dbReference type="InterPro" id="IPR038508">
    <property type="entry name" value="ArfGAP_dom_sf"/>
</dbReference>
<dbReference type="Pfam" id="PF01412">
    <property type="entry name" value="ArfGap"/>
    <property type="match status" value="1"/>
</dbReference>
<evidence type="ECO:0000256" key="6">
    <source>
        <dbReference type="ARBA" id="ARBA00023043"/>
    </source>
</evidence>
<dbReference type="SMART" id="SM00105">
    <property type="entry name" value="ArfGap"/>
    <property type="match status" value="1"/>
</dbReference>
<accession>A0A0M5IYZ8</accession>
<comment type="similarity">
    <text evidence="1">Belongs to the centaurin gamma-like family.</text>
</comment>
<keyword evidence="5" id="KW-0862">Zinc</keyword>
<keyword evidence="3" id="KW-0479">Metal-binding</keyword>
<dbReference type="InterPro" id="IPR002110">
    <property type="entry name" value="Ankyrin_rpt"/>
</dbReference>
<evidence type="ECO:0000256" key="4">
    <source>
        <dbReference type="ARBA" id="ARBA00022771"/>
    </source>
</evidence>
<proteinExistence type="inferred from homology"/>
<dbReference type="FunFam" id="1.10.220.150:FF:000001">
    <property type="entry name" value="Arf-GAP with GTPase, ANK repeat and PH domain-containing protein 1"/>
    <property type="match status" value="1"/>
</dbReference>
<evidence type="ECO:0000256" key="5">
    <source>
        <dbReference type="ARBA" id="ARBA00022833"/>
    </source>
</evidence>
<dbReference type="Pfam" id="PF00023">
    <property type="entry name" value="Ank"/>
    <property type="match status" value="1"/>
</dbReference>
<evidence type="ECO:0000313" key="10">
    <source>
        <dbReference type="EMBL" id="ALC39574.1"/>
    </source>
</evidence>
<dbReference type="SUPFAM" id="SSF57863">
    <property type="entry name" value="ArfGap/RecO-like zinc finger"/>
    <property type="match status" value="1"/>
</dbReference>
<protein>
    <submittedName>
        <fullName evidence="10">Maker500</fullName>
    </submittedName>
</protein>
<dbReference type="PROSITE" id="PS50297">
    <property type="entry name" value="ANK_REP_REGION"/>
    <property type="match status" value="1"/>
</dbReference>
<dbReference type="OrthoDB" id="6136903at2759"/>
<dbReference type="CDD" id="cd08836">
    <property type="entry name" value="ArfGap_AGAP"/>
    <property type="match status" value="1"/>
</dbReference>
<name>A0A0M5IYZ8_DROBS</name>
<dbReference type="PANTHER" id="PTHR45819">
    <property type="entry name" value="CENTAURIN-GAMMA-1A"/>
    <property type="match status" value="1"/>
</dbReference>
<feature type="domain" description="Arf-GAP" evidence="9">
    <location>
        <begin position="1"/>
        <end position="119"/>
    </location>
</feature>
<keyword evidence="6 7" id="KW-0040">ANK repeat</keyword>
<feature type="repeat" description="ANK" evidence="7">
    <location>
        <begin position="162"/>
        <end position="194"/>
    </location>
</feature>
<dbReference type="OMA" id="QLLIWYR"/>
<evidence type="ECO:0000313" key="11">
    <source>
        <dbReference type="Proteomes" id="UP000494163"/>
    </source>
</evidence>
<evidence type="ECO:0000256" key="7">
    <source>
        <dbReference type="PROSITE-ProRule" id="PRU00023"/>
    </source>
</evidence>